<dbReference type="RefSeq" id="WP_172992300.1">
    <property type="nucleotide sequence ID" value="NZ_AP021861.1"/>
</dbReference>
<dbReference type="Pfam" id="PF11805">
    <property type="entry name" value="DUF3326"/>
    <property type="match status" value="1"/>
</dbReference>
<accession>A0A5K7XHL4</accession>
<sequence>MKVFEQEVIVPGWLKSGSPIASLQKAVADACGKKAAPIRVAMVGKNRLGHVCEMEALGDLTSPKNMLPSSVFDYRQRKGERTDKFNAVMLIPTGVDCAIGGHAGDATPAARLIASQCDNLVIHPNVVNASDINEQAENSLYAEGSLICRLMMGTIGLQKVRQNRVLLVTEERPDAPHVVDNTINCAEGARATLGMDIDEVVVLEEGLEMKTGVADSGRVTGAINGLQGLLDILRSKRGSYDAVALATRITPHIDTVELHRAYFGEGGPNPWGGVEAVLTHTTSTVLDVPTAHAPTMSSEAIRTERWGVVDPRKAAEVISSTYLFCVLKGLNRAPRVITNVTGAYDPSTLTAEDVSVLVIPDGCVGLPTLAAIEQGIPVIAVRNNTNLMRNDLSELPFRAGQLKYVDNYYEAAGMMAAMRTGVSTSTLQRPMQPMKIDRISTAVKATKVTKTAASTTTTNGKSTLSGPKAKSNGHANGHVVNGSKA</sequence>
<dbReference type="EMBL" id="AP021861">
    <property type="protein sequence ID" value="BBO35885.1"/>
    <property type="molecule type" value="Genomic_DNA"/>
</dbReference>
<evidence type="ECO:0000256" key="1">
    <source>
        <dbReference type="SAM" id="MobiDB-lite"/>
    </source>
</evidence>
<dbReference type="Proteomes" id="UP000326837">
    <property type="component" value="Chromosome"/>
</dbReference>
<evidence type="ECO:0000313" key="2">
    <source>
        <dbReference type="EMBL" id="BBO35885.1"/>
    </source>
</evidence>
<evidence type="ECO:0008006" key="4">
    <source>
        <dbReference type="Google" id="ProtNLM"/>
    </source>
</evidence>
<feature type="compositionally biased region" description="Low complexity" evidence="1">
    <location>
        <begin position="450"/>
        <end position="465"/>
    </location>
</feature>
<dbReference type="AlphaFoldDB" id="A0A5K7XHL4"/>
<reference evidence="3" key="1">
    <citation type="submission" date="2019-10" db="EMBL/GenBank/DDBJ databases">
        <title>Lacipirellula parvula gen. nov., sp. nov., representing a lineage of planctomycetes widespread in freshwater anoxic habitats, and description of the family Lacipirellulaceae.</title>
        <authorList>
            <person name="Dedysh S.N."/>
            <person name="Kulichevskaya I.S."/>
            <person name="Beletsky A.V."/>
            <person name="Rakitin A.L."/>
            <person name="Mardanov A.V."/>
            <person name="Ivanova A.A."/>
            <person name="Saltykova V.X."/>
            <person name="Rijpstra W.I.C."/>
            <person name="Sinninghe Damste J.S."/>
            <person name="Ravin N.V."/>
        </authorList>
    </citation>
    <scope>NUCLEOTIDE SEQUENCE [LARGE SCALE GENOMIC DNA]</scope>
    <source>
        <strain evidence="3">PX69</strain>
    </source>
</reference>
<feature type="region of interest" description="Disordered" evidence="1">
    <location>
        <begin position="450"/>
        <end position="485"/>
    </location>
</feature>
<dbReference type="InterPro" id="IPR021763">
    <property type="entry name" value="DUF3326"/>
</dbReference>
<dbReference type="KEGG" id="lpav:PLANPX_5497"/>
<evidence type="ECO:0000313" key="3">
    <source>
        <dbReference type="Proteomes" id="UP000326837"/>
    </source>
</evidence>
<protein>
    <recommendedName>
        <fullName evidence="4">DUF3326 domain-containing protein</fullName>
    </recommendedName>
</protein>
<dbReference type="PANTHER" id="PTHR36891:SF1">
    <property type="entry name" value="OS01G0127400 PROTEIN"/>
    <property type="match status" value="1"/>
</dbReference>
<keyword evidence="3" id="KW-1185">Reference proteome</keyword>
<proteinExistence type="predicted"/>
<dbReference type="PANTHER" id="PTHR36891">
    <property type="entry name" value="OS01G0127400 PROTEIN"/>
    <property type="match status" value="1"/>
</dbReference>
<organism evidence="2 3">
    <name type="scientific">Lacipirellula parvula</name>
    <dbReference type="NCBI Taxonomy" id="2650471"/>
    <lineage>
        <taxon>Bacteria</taxon>
        <taxon>Pseudomonadati</taxon>
        <taxon>Planctomycetota</taxon>
        <taxon>Planctomycetia</taxon>
        <taxon>Pirellulales</taxon>
        <taxon>Lacipirellulaceae</taxon>
        <taxon>Lacipirellula</taxon>
    </lineage>
</organism>
<name>A0A5K7XHL4_9BACT</name>
<gene>
    <name evidence="2" type="ORF">PLANPX_5497</name>
</gene>